<name>A0A8H6IG67_9AGAR</name>
<keyword evidence="3" id="KW-1185">Reference proteome</keyword>
<dbReference type="Proteomes" id="UP000521943">
    <property type="component" value="Unassembled WGS sequence"/>
</dbReference>
<feature type="compositionally biased region" description="Low complexity" evidence="1">
    <location>
        <begin position="271"/>
        <end position="285"/>
    </location>
</feature>
<feature type="compositionally biased region" description="Pro residues" evidence="1">
    <location>
        <begin position="122"/>
        <end position="132"/>
    </location>
</feature>
<evidence type="ECO:0000313" key="2">
    <source>
        <dbReference type="EMBL" id="KAF6764878.1"/>
    </source>
</evidence>
<feature type="compositionally biased region" description="Gly residues" evidence="1">
    <location>
        <begin position="54"/>
        <end position="64"/>
    </location>
</feature>
<gene>
    <name evidence="2" type="ORF">DFP72DRAFT_869481</name>
</gene>
<comment type="caution">
    <text evidence="2">The sequence shown here is derived from an EMBL/GenBank/DDBJ whole genome shotgun (WGS) entry which is preliminary data.</text>
</comment>
<feature type="region of interest" description="Disordered" evidence="1">
    <location>
        <begin position="46"/>
        <end position="303"/>
    </location>
</feature>
<feature type="compositionally biased region" description="Acidic residues" evidence="1">
    <location>
        <begin position="249"/>
        <end position="265"/>
    </location>
</feature>
<proteinExistence type="predicted"/>
<reference evidence="2 3" key="1">
    <citation type="submission" date="2020-07" db="EMBL/GenBank/DDBJ databases">
        <title>Comparative genomics of pyrophilous fungi reveals a link between fire events and developmental genes.</title>
        <authorList>
            <consortium name="DOE Joint Genome Institute"/>
            <person name="Steindorff A.S."/>
            <person name="Carver A."/>
            <person name="Calhoun S."/>
            <person name="Stillman K."/>
            <person name="Liu H."/>
            <person name="Lipzen A."/>
            <person name="Pangilinan J."/>
            <person name="Labutti K."/>
            <person name="Bruns T.D."/>
            <person name="Grigoriev I.V."/>
        </authorList>
    </citation>
    <scope>NUCLEOTIDE SEQUENCE [LARGE SCALE GENOMIC DNA]</scope>
    <source>
        <strain evidence="2 3">CBS 144469</strain>
    </source>
</reference>
<feature type="compositionally biased region" description="Basic and acidic residues" evidence="1">
    <location>
        <begin position="197"/>
        <end position="210"/>
    </location>
</feature>
<accession>A0A8H6IG67</accession>
<protein>
    <submittedName>
        <fullName evidence="2">Uncharacterized protein</fullName>
    </submittedName>
</protein>
<evidence type="ECO:0000313" key="3">
    <source>
        <dbReference type="Proteomes" id="UP000521943"/>
    </source>
</evidence>
<sequence>MFNGSHDFNINNGTFNSVAGDYHQHQTTYHPGSRSYNVGHVTNGNFGDNHGTIIQGGGGGGGPGPGVPPPPVNGGWGPRPHPAMNRPSHPGSGFRYQEPQPHTGPPFPPGGYWNGPRYRPNGPLPPQGPPSPVRNLNHDYAYGNGQDLFQPPPPPLQQQRRQTEQPRNDFAPPNNQYQEQFNRPPPPPQSHSAPPDAQHHQRAPERHMTFDEAYASDTPEPPARSGNTPQPQPAAKGNNNKGKHRATVETEDENSDWESDEDVDMEDTRQGLAGLSLSSAGGSTLHETTVQKKTKRTWFGRRK</sequence>
<dbReference type="EMBL" id="JACGCI010000003">
    <property type="protein sequence ID" value="KAF6764878.1"/>
    <property type="molecule type" value="Genomic_DNA"/>
</dbReference>
<dbReference type="OrthoDB" id="3016094at2759"/>
<dbReference type="AlphaFoldDB" id="A0A8H6IG67"/>
<feature type="compositionally biased region" description="Basic residues" evidence="1">
    <location>
        <begin position="292"/>
        <end position="303"/>
    </location>
</feature>
<organism evidence="2 3">
    <name type="scientific">Ephemerocybe angulata</name>
    <dbReference type="NCBI Taxonomy" id="980116"/>
    <lineage>
        <taxon>Eukaryota</taxon>
        <taxon>Fungi</taxon>
        <taxon>Dikarya</taxon>
        <taxon>Basidiomycota</taxon>
        <taxon>Agaricomycotina</taxon>
        <taxon>Agaricomycetes</taxon>
        <taxon>Agaricomycetidae</taxon>
        <taxon>Agaricales</taxon>
        <taxon>Agaricineae</taxon>
        <taxon>Psathyrellaceae</taxon>
        <taxon>Ephemerocybe</taxon>
    </lineage>
</organism>
<evidence type="ECO:0000256" key="1">
    <source>
        <dbReference type="SAM" id="MobiDB-lite"/>
    </source>
</evidence>